<sequence>MDQTALHPPATFAAGYRPASLLAVGADALALADIADAARALGLLIESRRLDAAALDGMAAAPSAVTVVLALGDEPGEADENACTLLRERAGRGLSALVVAPLAAIDRVAGMLDEPGIALLCQPSPLDLATALALAVAPAPARLHDSGKGHALYPQLQQLSEQMSQLARALAQISDEGDGAASAPPSSVAAQALSYRAERWPAAERPPAAPGEVDAAYVRSIIRGRRLRDSYFAPDLFADPAWDMLLDLTAARLERRDVAVSSLCIAAAVPPTTALRWIKTLTDAGTFRRVADPQDGRRVFITLADDAAEAMLNYLAAARRMASPVA</sequence>
<dbReference type="GO" id="GO:0003677">
    <property type="term" value="F:DNA binding"/>
    <property type="evidence" value="ECO:0007669"/>
    <property type="project" value="UniProtKB-KW"/>
</dbReference>
<reference evidence="2" key="1">
    <citation type="submission" date="2017-06" db="EMBL/GenBank/DDBJ databases">
        <authorList>
            <person name="Varghese N."/>
            <person name="Submissions S."/>
        </authorList>
    </citation>
    <scope>NUCLEOTIDE SEQUENCE [LARGE SCALE GENOMIC DNA]</scope>
    <source>
        <strain evidence="2">LNB2</strain>
    </source>
</reference>
<evidence type="ECO:0000313" key="2">
    <source>
        <dbReference type="Proteomes" id="UP000198281"/>
    </source>
</evidence>
<dbReference type="SUPFAM" id="SSF46785">
    <property type="entry name" value="Winged helix' DNA-binding domain"/>
    <property type="match status" value="1"/>
</dbReference>
<dbReference type="AlphaFoldDB" id="A0A239HBN6"/>
<organism evidence="1 2">
    <name type="scientific">Edaphosphingomonas laterariae</name>
    <dbReference type="NCBI Taxonomy" id="861865"/>
    <lineage>
        <taxon>Bacteria</taxon>
        <taxon>Pseudomonadati</taxon>
        <taxon>Pseudomonadota</taxon>
        <taxon>Alphaproteobacteria</taxon>
        <taxon>Sphingomonadales</taxon>
        <taxon>Rhizorhabdaceae</taxon>
        <taxon>Edaphosphingomonas</taxon>
    </lineage>
</organism>
<dbReference type="InterPro" id="IPR036390">
    <property type="entry name" value="WH_DNA-bd_sf"/>
</dbReference>
<gene>
    <name evidence="1" type="ORF">SAMN06295912_11624</name>
</gene>
<dbReference type="Proteomes" id="UP000198281">
    <property type="component" value="Unassembled WGS sequence"/>
</dbReference>
<protein>
    <submittedName>
        <fullName evidence="1">DNA-binding transcriptional regulator, MarR family</fullName>
    </submittedName>
</protein>
<dbReference type="RefSeq" id="WP_089220233.1">
    <property type="nucleotide sequence ID" value="NZ_FZOS01000016.1"/>
</dbReference>
<keyword evidence="2" id="KW-1185">Reference proteome</keyword>
<proteinExistence type="predicted"/>
<accession>A0A239HBN6</accession>
<name>A0A239HBN6_9SPHN</name>
<dbReference type="InterPro" id="IPR036388">
    <property type="entry name" value="WH-like_DNA-bd_sf"/>
</dbReference>
<dbReference type="OrthoDB" id="7594920at2"/>
<dbReference type="EMBL" id="FZOS01000016">
    <property type="protein sequence ID" value="SNS78575.1"/>
    <property type="molecule type" value="Genomic_DNA"/>
</dbReference>
<evidence type="ECO:0000313" key="1">
    <source>
        <dbReference type="EMBL" id="SNS78575.1"/>
    </source>
</evidence>
<dbReference type="Gene3D" id="1.10.10.10">
    <property type="entry name" value="Winged helix-like DNA-binding domain superfamily/Winged helix DNA-binding domain"/>
    <property type="match status" value="1"/>
</dbReference>
<keyword evidence="1" id="KW-0238">DNA-binding</keyword>